<dbReference type="GeneID" id="77806499"/>
<keyword evidence="2" id="KW-1185">Reference proteome</keyword>
<accession>A0ABY7C7V1</accession>
<evidence type="ECO:0000313" key="1">
    <source>
        <dbReference type="EMBL" id="WAQ81224.1"/>
    </source>
</evidence>
<dbReference type="EMBL" id="CP110421">
    <property type="protein sequence ID" value="WAQ81224.1"/>
    <property type="molecule type" value="Genomic_DNA"/>
</dbReference>
<sequence length="222" mass="23853">MANQQVLCAKALGRTLRLLICLPAKDRFIHAGVSHPFCFFDKRNWVLFGGHDGKVFATNLGPVLRQTLCPSAACFLRCLSNPYRLAPSTRATMANHPRSLSANPAMLLLSHSAAAADPADKGNNNTPTLAHMPALPSTLKPEIPACFASSSLCLSTPPSNPSSTRDPLKTTRPIFLLPGPAQLSTIPISILTPHKLSTPCQTSPLLPPELALWNHQPVFKLA</sequence>
<proteinExistence type="predicted"/>
<dbReference type="RefSeq" id="XP_053016779.1">
    <property type="nucleotide sequence ID" value="XM_053165604.1"/>
</dbReference>
<gene>
    <name evidence="1" type="ORF">PtA15_1A564</name>
</gene>
<evidence type="ECO:0000313" key="2">
    <source>
        <dbReference type="Proteomes" id="UP001164743"/>
    </source>
</evidence>
<dbReference type="Proteomes" id="UP001164743">
    <property type="component" value="Chromosome 1A"/>
</dbReference>
<name>A0ABY7C7V1_9BASI</name>
<reference evidence="1" key="1">
    <citation type="submission" date="2022-10" db="EMBL/GenBank/DDBJ databases">
        <title>Puccinia triticina Genome sequencing and assembly.</title>
        <authorList>
            <person name="Li C."/>
        </authorList>
    </citation>
    <scope>NUCLEOTIDE SEQUENCE</scope>
    <source>
        <strain evidence="1">Pt15</strain>
    </source>
</reference>
<protein>
    <submittedName>
        <fullName evidence="1">Uncharacterized protein</fullName>
    </submittedName>
</protein>
<organism evidence="1 2">
    <name type="scientific">Puccinia triticina</name>
    <dbReference type="NCBI Taxonomy" id="208348"/>
    <lineage>
        <taxon>Eukaryota</taxon>
        <taxon>Fungi</taxon>
        <taxon>Dikarya</taxon>
        <taxon>Basidiomycota</taxon>
        <taxon>Pucciniomycotina</taxon>
        <taxon>Pucciniomycetes</taxon>
        <taxon>Pucciniales</taxon>
        <taxon>Pucciniaceae</taxon>
        <taxon>Puccinia</taxon>
    </lineage>
</organism>